<dbReference type="AlphaFoldDB" id="A0A2G5BDP2"/>
<feature type="domain" description="Tyrosinase copper-binding" evidence="5">
    <location>
        <begin position="72"/>
        <end position="89"/>
    </location>
</feature>
<reference evidence="6 7" key="1">
    <citation type="journal article" date="2015" name="Genome Biol. Evol.">
        <title>Phylogenomic analyses indicate that early fungi evolved digesting cell walls of algal ancestors of land plants.</title>
        <authorList>
            <person name="Chang Y."/>
            <person name="Wang S."/>
            <person name="Sekimoto S."/>
            <person name="Aerts A.L."/>
            <person name="Choi C."/>
            <person name="Clum A."/>
            <person name="LaButti K.M."/>
            <person name="Lindquist E.A."/>
            <person name="Yee Ngan C."/>
            <person name="Ohm R.A."/>
            <person name="Salamov A.A."/>
            <person name="Grigoriev I.V."/>
            <person name="Spatafora J.W."/>
            <person name="Berbee M.L."/>
        </authorList>
    </citation>
    <scope>NUCLEOTIDE SEQUENCE [LARGE SCALE GENOMIC DNA]</scope>
    <source>
        <strain evidence="6 7">NRRL 1564</strain>
    </source>
</reference>
<dbReference type="GO" id="GO:0046872">
    <property type="term" value="F:metal ion binding"/>
    <property type="evidence" value="ECO:0007669"/>
    <property type="project" value="UniProtKB-KW"/>
</dbReference>
<dbReference type="PROSITE" id="PS00497">
    <property type="entry name" value="TYROSINASE_1"/>
    <property type="match status" value="1"/>
</dbReference>
<evidence type="ECO:0000259" key="5">
    <source>
        <dbReference type="PROSITE" id="PS00497"/>
    </source>
</evidence>
<proteinExistence type="predicted"/>
<evidence type="ECO:0000256" key="2">
    <source>
        <dbReference type="ARBA" id="ARBA00023008"/>
    </source>
</evidence>
<keyword evidence="2" id="KW-0186">Copper</keyword>
<keyword evidence="4" id="KW-0732">Signal</keyword>
<evidence type="ECO:0000313" key="7">
    <source>
        <dbReference type="Proteomes" id="UP000242474"/>
    </source>
</evidence>
<dbReference type="InterPro" id="IPR008922">
    <property type="entry name" value="Di-copper_centre_dom_sf"/>
</dbReference>
<evidence type="ECO:0000256" key="3">
    <source>
        <dbReference type="SAM" id="MobiDB-lite"/>
    </source>
</evidence>
<dbReference type="Pfam" id="PF00264">
    <property type="entry name" value="Tyrosinase"/>
    <property type="match status" value="1"/>
</dbReference>
<dbReference type="PRINTS" id="PR00092">
    <property type="entry name" value="TYROSINASE"/>
</dbReference>
<evidence type="ECO:0000256" key="4">
    <source>
        <dbReference type="SAM" id="SignalP"/>
    </source>
</evidence>
<sequence length="548" mass="60327">MKITSAFIAIAALAGMGVDAQSTCTTNAVRKEIRSLTPAEWTRTQTVMNSMNERGWIQWFAYIHTAYFNVIHNCEFFFPFHRRFLQEFENTGRKFDSNFALPYWDEVRDYANPAASTVLSASYTGSNGVGSDQCVRDGLQGATTLTYPSNHCLRRQYNNGNSINPFYSPEYIQSLLSRSTTMSQLRPAIEFSLHGAVHLALGGDMLQNYSPNDFVFWLHHTNIDRLWFVWQMQNPQQNFWSADGKDVNGNAIGLQTEIPNFSDPIINTMYPGRNGMCFSYDNFASISKRSLKTRTKKCGASNENLVGDILGAVDDLVGNVLDDVNNILTNSEELVKGTVTKLLPAPMLGKWFPTLSDSNNVTYTKSDIPQAPIVADVLSAVTSQSTGLYAPDIPSDSFNIAGYDDADGDYSAPSESAIDDDYTPSDVEFSSASSAESVDESSNEDSTDSLVAALPSDASGEYDSSAAEEYSAGDYHIFSSSPASSGIDGSEPKYPMPNPFPFSRGFIQMHKYSVADIKEHYALAMEFVGDMNSNNYQSPFAKGAKSLI</sequence>
<gene>
    <name evidence="6" type="ORF">COEREDRAFT_86600</name>
</gene>
<protein>
    <submittedName>
        <fullName evidence="6">Di-copper centre-containing protein</fullName>
    </submittedName>
</protein>
<dbReference type="SUPFAM" id="SSF48056">
    <property type="entry name" value="Di-copper centre-containing domain"/>
    <property type="match status" value="1"/>
</dbReference>
<dbReference type="STRING" id="763665.A0A2G5BDP2"/>
<dbReference type="GO" id="GO:0016491">
    <property type="term" value="F:oxidoreductase activity"/>
    <property type="evidence" value="ECO:0007669"/>
    <property type="project" value="InterPro"/>
</dbReference>
<accession>A0A2G5BDP2</accession>
<dbReference type="InterPro" id="IPR002227">
    <property type="entry name" value="Tyrosinase_Cu-bd"/>
</dbReference>
<dbReference type="Gene3D" id="1.10.1280.10">
    <property type="entry name" value="Di-copper center containing domain from catechol oxidase"/>
    <property type="match status" value="1"/>
</dbReference>
<keyword evidence="1" id="KW-0479">Metal-binding</keyword>
<organism evidence="6 7">
    <name type="scientific">Coemansia reversa (strain ATCC 12441 / NRRL 1564)</name>
    <dbReference type="NCBI Taxonomy" id="763665"/>
    <lineage>
        <taxon>Eukaryota</taxon>
        <taxon>Fungi</taxon>
        <taxon>Fungi incertae sedis</taxon>
        <taxon>Zoopagomycota</taxon>
        <taxon>Kickxellomycotina</taxon>
        <taxon>Kickxellomycetes</taxon>
        <taxon>Kickxellales</taxon>
        <taxon>Kickxellaceae</taxon>
        <taxon>Coemansia</taxon>
    </lineage>
</organism>
<feature type="compositionally biased region" description="Acidic residues" evidence="3">
    <location>
        <begin position="437"/>
        <end position="447"/>
    </location>
</feature>
<name>A0A2G5BDP2_COERN</name>
<feature type="chain" id="PRO_5013747457" evidence="4">
    <location>
        <begin position="21"/>
        <end position="548"/>
    </location>
</feature>
<keyword evidence="7" id="KW-1185">Reference proteome</keyword>
<evidence type="ECO:0000256" key="1">
    <source>
        <dbReference type="ARBA" id="ARBA00022723"/>
    </source>
</evidence>
<dbReference type="Proteomes" id="UP000242474">
    <property type="component" value="Unassembled WGS sequence"/>
</dbReference>
<dbReference type="EMBL" id="KZ303497">
    <property type="protein sequence ID" value="PIA16827.1"/>
    <property type="molecule type" value="Genomic_DNA"/>
</dbReference>
<dbReference type="PANTHER" id="PTHR11474:SF126">
    <property type="entry name" value="TYROSINASE-LIKE PROTEIN TYR-1-RELATED"/>
    <property type="match status" value="1"/>
</dbReference>
<dbReference type="PANTHER" id="PTHR11474">
    <property type="entry name" value="TYROSINASE FAMILY MEMBER"/>
    <property type="match status" value="1"/>
</dbReference>
<dbReference type="InterPro" id="IPR050316">
    <property type="entry name" value="Tyrosinase/Hemocyanin"/>
</dbReference>
<evidence type="ECO:0000313" key="6">
    <source>
        <dbReference type="EMBL" id="PIA16827.1"/>
    </source>
</evidence>
<feature type="compositionally biased region" description="Low complexity" evidence="3">
    <location>
        <begin position="425"/>
        <end position="436"/>
    </location>
</feature>
<feature type="region of interest" description="Disordered" evidence="3">
    <location>
        <begin position="400"/>
        <end position="448"/>
    </location>
</feature>
<dbReference type="OrthoDB" id="6132182at2759"/>
<feature type="signal peptide" evidence="4">
    <location>
        <begin position="1"/>
        <end position="20"/>
    </location>
</feature>